<dbReference type="InterPro" id="IPR050834">
    <property type="entry name" value="Glycosyltransf_2"/>
</dbReference>
<feature type="transmembrane region" description="Helical" evidence="1">
    <location>
        <begin position="286"/>
        <end position="305"/>
    </location>
</feature>
<dbReference type="RefSeq" id="WP_272739543.1">
    <property type="nucleotide sequence ID" value="NZ_JAQQKW010000001.1"/>
</dbReference>
<proteinExistence type="predicted"/>
<gene>
    <name evidence="3" type="ORF">PQU94_00560</name>
</gene>
<dbReference type="EMBL" id="JAQQKW010000001">
    <property type="protein sequence ID" value="MDC7692766.1"/>
    <property type="molecule type" value="Genomic_DNA"/>
</dbReference>
<evidence type="ECO:0000256" key="1">
    <source>
        <dbReference type="SAM" id="Phobius"/>
    </source>
</evidence>
<keyword evidence="1" id="KW-0472">Membrane</keyword>
<keyword evidence="1" id="KW-1133">Transmembrane helix</keyword>
<evidence type="ECO:0000259" key="2">
    <source>
        <dbReference type="Pfam" id="PF00535"/>
    </source>
</evidence>
<dbReference type="SUPFAM" id="SSF53448">
    <property type="entry name" value="Nucleotide-diphospho-sugar transferases"/>
    <property type="match status" value="1"/>
</dbReference>
<keyword evidence="4" id="KW-1185">Reference proteome</keyword>
<organism evidence="3 4">
    <name type="scientific">Asticcacaulis currens</name>
    <dbReference type="NCBI Taxonomy" id="2984210"/>
    <lineage>
        <taxon>Bacteria</taxon>
        <taxon>Pseudomonadati</taxon>
        <taxon>Pseudomonadota</taxon>
        <taxon>Alphaproteobacteria</taxon>
        <taxon>Caulobacterales</taxon>
        <taxon>Caulobacteraceae</taxon>
        <taxon>Asticcacaulis</taxon>
    </lineage>
</organism>
<accession>A0ABT5I9A2</accession>
<name>A0ABT5I9A2_9CAUL</name>
<dbReference type="Gene3D" id="3.90.550.10">
    <property type="entry name" value="Spore Coat Polysaccharide Biosynthesis Protein SpsA, Chain A"/>
    <property type="match status" value="1"/>
</dbReference>
<dbReference type="PANTHER" id="PTHR43685:SF2">
    <property type="entry name" value="GLYCOSYLTRANSFERASE 2-LIKE DOMAIN-CONTAINING PROTEIN"/>
    <property type="match status" value="1"/>
</dbReference>
<dbReference type="CDD" id="cd00761">
    <property type="entry name" value="Glyco_tranf_GTA_type"/>
    <property type="match status" value="1"/>
</dbReference>
<reference evidence="3 4" key="1">
    <citation type="submission" date="2023-01" db="EMBL/GenBank/DDBJ databases">
        <title>Novel species of the genus Asticcacaulis isolated from rivers.</title>
        <authorList>
            <person name="Lu H."/>
        </authorList>
    </citation>
    <scope>NUCLEOTIDE SEQUENCE [LARGE SCALE GENOMIC DNA]</scope>
    <source>
        <strain evidence="3 4">DXS10W</strain>
    </source>
</reference>
<feature type="domain" description="Glycosyltransferase 2-like" evidence="2">
    <location>
        <begin position="8"/>
        <end position="130"/>
    </location>
</feature>
<sequence length="381" mass="41441">MGSQFKISVLMACLNPGGYLQAAIDSCLSQEGVEVELIVVDDGSTDGTTEWLMTLAAQNENVHLINGPGTGPGAARNRALSIATGDWVAIMDADDLMHPQRLYKLVELANKAGADISADQLLAFTEGTDARTTWPFIKAILSVQGTPVSLATLLTPTDGGFGSDLGYLKPVIRRSFLDAANVRYDEKVRIGEDFDFLARLIAEGAHLIVSGIAMYFYRRHSASLSYRLNSMDADALIVANKRFSDVYAEKIASIKPLLAKRTKALSEYRGAVRLVEALKAKKIRDVAIIVFSVPASLLIFGRFALEGVKKRVMREDDGATQSPFPAGTVRVSPEILIQARPDELDIETILQIILPLSQADAETKKRFQADLGGAFWAGYLF</sequence>
<evidence type="ECO:0000313" key="4">
    <source>
        <dbReference type="Proteomes" id="UP001216595"/>
    </source>
</evidence>
<dbReference type="InterPro" id="IPR029044">
    <property type="entry name" value="Nucleotide-diphossugar_trans"/>
</dbReference>
<evidence type="ECO:0000313" key="3">
    <source>
        <dbReference type="EMBL" id="MDC7692766.1"/>
    </source>
</evidence>
<dbReference type="PANTHER" id="PTHR43685">
    <property type="entry name" value="GLYCOSYLTRANSFERASE"/>
    <property type="match status" value="1"/>
</dbReference>
<comment type="caution">
    <text evidence="3">The sequence shown here is derived from an EMBL/GenBank/DDBJ whole genome shotgun (WGS) entry which is preliminary data.</text>
</comment>
<dbReference type="Pfam" id="PF00535">
    <property type="entry name" value="Glycos_transf_2"/>
    <property type="match status" value="1"/>
</dbReference>
<protein>
    <submittedName>
        <fullName evidence="3">Glycosyltransferase family 2 protein</fullName>
    </submittedName>
</protein>
<dbReference type="Proteomes" id="UP001216595">
    <property type="component" value="Unassembled WGS sequence"/>
</dbReference>
<keyword evidence="1" id="KW-0812">Transmembrane</keyword>
<dbReference type="InterPro" id="IPR001173">
    <property type="entry name" value="Glyco_trans_2-like"/>
</dbReference>